<dbReference type="InterPro" id="IPR025105">
    <property type="entry name" value="DUF4010"/>
</dbReference>
<dbReference type="Pfam" id="PF13194">
    <property type="entry name" value="DUF4010"/>
    <property type="match status" value="1"/>
</dbReference>
<feature type="transmembrane region" description="Helical" evidence="1">
    <location>
        <begin position="38"/>
        <end position="60"/>
    </location>
</feature>
<evidence type="ECO:0000259" key="2">
    <source>
        <dbReference type="Pfam" id="PF02308"/>
    </source>
</evidence>
<feature type="domain" description="DUF4010" evidence="3">
    <location>
        <begin position="187"/>
        <end position="393"/>
    </location>
</feature>
<feature type="transmembrane region" description="Helical" evidence="1">
    <location>
        <begin position="182"/>
        <end position="200"/>
    </location>
</feature>
<dbReference type="EMBL" id="JAAEDK010000052">
    <property type="protein sequence ID" value="MBR0661394.1"/>
    <property type="molecule type" value="Genomic_DNA"/>
</dbReference>
<feature type="transmembrane region" description="Helical" evidence="1">
    <location>
        <begin position="333"/>
        <end position="357"/>
    </location>
</feature>
<evidence type="ECO:0000313" key="7">
    <source>
        <dbReference type="Proteomes" id="UP001138708"/>
    </source>
</evidence>
<dbReference type="RefSeq" id="WP_168043188.1">
    <property type="nucleotide sequence ID" value="NZ_JAAEDK010000052.1"/>
</dbReference>
<dbReference type="PANTHER" id="PTHR39084:SF1">
    <property type="entry name" value="DUF4010 DOMAIN-CONTAINING PROTEIN"/>
    <property type="match status" value="1"/>
</dbReference>
<feature type="domain" description="MgtC/SapB/SrpB/YhiD N-terminal" evidence="2">
    <location>
        <begin position="10"/>
        <end position="138"/>
    </location>
</feature>
<feature type="transmembrane region" description="Helical" evidence="1">
    <location>
        <begin position="149"/>
        <end position="167"/>
    </location>
</feature>
<feature type="transmembrane region" description="Helical" evidence="1">
    <location>
        <begin position="207"/>
        <end position="226"/>
    </location>
</feature>
<evidence type="ECO:0000313" key="6">
    <source>
        <dbReference type="Proteomes" id="UP000746741"/>
    </source>
</evidence>
<reference evidence="4" key="1">
    <citation type="submission" date="2020-01" db="EMBL/GenBank/DDBJ databases">
        <authorList>
            <person name="Rat A."/>
        </authorList>
    </citation>
    <scope>NUCLEOTIDE SEQUENCE</scope>
    <source>
        <strain evidence="4">LMG 31161</strain>
    </source>
</reference>
<proteinExistence type="predicted"/>
<accession>A0A9X9WM34</accession>
<gene>
    <name evidence="5" type="ORF">GWK15_20150</name>
    <name evidence="4" type="ORF">GXW75_19220</name>
</gene>
<keyword evidence="1" id="KW-0812">Transmembrane</keyword>
<reference evidence="5 6" key="2">
    <citation type="submission" date="2020-02" db="EMBL/GenBank/DDBJ databases">
        <authorList>
            <person name="Sun Q."/>
            <person name="Inoue M."/>
        </authorList>
    </citation>
    <scope>NUCLEOTIDE SEQUENCE [LARGE SCALE GENOMIC DNA]</scope>
    <source>
        <strain evidence="5 6">KCTC 22478</strain>
    </source>
</reference>
<sequence>MHGEDLIRRLAVALAIGLLVGAERHWRERDEAAGKRTAGVRTFALVGLSGGIVAALAAPLGPVGGALLLGAGLFALMAALIPFALREAEAEDRYSATSLVAAVATYALGALAMAGEAQAAGAAAVAMTAVLAARESLHGLMARITWVELRSAILLLSMTLVALPLVPDVPIPWLAGVNPHKVWTLAILLAGISFLGYLGIKLGGEGTGLLLAGAAGGLVSSTAVTLSNAASSAKGGAAGALAAGALVAGVVSCLRTAVLAFIVAPETARALSPALLAAAAAMGLVAAVLVRRRSGASDTDTPLGNPFEIGAVLRMALLLAGVGALAKFGSERLGGAAVIVIAAVTGLTDVDAITLSVPLLAPETITTALAAKAVAVAVASNIVAKAAYGVTLGSGRFGRIFGMGSAAGLAAGAAALLATPG</sequence>
<feature type="transmembrane region" description="Helical" evidence="1">
    <location>
        <begin position="309"/>
        <end position="326"/>
    </location>
</feature>
<evidence type="ECO:0000313" key="4">
    <source>
        <dbReference type="EMBL" id="MBR0661394.1"/>
    </source>
</evidence>
<dbReference type="InterPro" id="IPR049177">
    <property type="entry name" value="MgtC_SapB_SrpB_YhiD_N"/>
</dbReference>
<protein>
    <submittedName>
        <fullName evidence="4">DUF4010 domain-containing protein</fullName>
    </submittedName>
</protein>
<dbReference type="Proteomes" id="UP001138708">
    <property type="component" value="Unassembled WGS sequence"/>
</dbReference>
<organism evidence="4 7">
    <name type="scientific">Neoroseomonas oryzicola</name>
    <dbReference type="NCBI Taxonomy" id="535904"/>
    <lineage>
        <taxon>Bacteria</taxon>
        <taxon>Pseudomonadati</taxon>
        <taxon>Pseudomonadota</taxon>
        <taxon>Alphaproteobacteria</taxon>
        <taxon>Acetobacterales</taxon>
        <taxon>Acetobacteraceae</taxon>
        <taxon>Neoroseomonas</taxon>
    </lineage>
</organism>
<feature type="transmembrane region" description="Helical" evidence="1">
    <location>
        <begin position="400"/>
        <end position="418"/>
    </location>
</feature>
<reference evidence="4" key="3">
    <citation type="journal article" date="2021" name="Syst. Appl. Microbiol.">
        <title>Roseomonas hellenica sp. nov., isolated from roots of wild-growing Alkanna tinctoria.</title>
        <authorList>
            <person name="Rat A."/>
            <person name="Naranjo H.D."/>
            <person name="Lebbe L."/>
            <person name="Cnockaert M."/>
            <person name="Krigas N."/>
            <person name="Grigoriadou K."/>
            <person name="Maloupa E."/>
            <person name="Willems A."/>
        </authorList>
    </citation>
    <scope>NUCLEOTIDE SEQUENCE</scope>
    <source>
        <strain evidence="4">LMG 31161</strain>
    </source>
</reference>
<dbReference type="Pfam" id="PF02308">
    <property type="entry name" value="MgtC"/>
    <property type="match status" value="1"/>
</dbReference>
<name>A0A9X9WM34_9PROT</name>
<keyword evidence="1" id="KW-0472">Membrane</keyword>
<feature type="transmembrane region" description="Helical" evidence="1">
    <location>
        <begin position="94"/>
        <end position="113"/>
    </location>
</feature>
<feature type="transmembrane region" description="Helical" evidence="1">
    <location>
        <begin position="66"/>
        <end position="85"/>
    </location>
</feature>
<feature type="transmembrane region" description="Helical" evidence="1">
    <location>
        <begin position="238"/>
        <end position="263"/>
    </location>
</feature>
<dbReference type="EMBL" id="JAAVUP010000009">
    <property type="protein sequence ID" value="NKE19277.1"/>
    <property type="molecule type" value="Genomic_DNA"/>
</dbReference>
<keyword evidence="6" id="KW-1185">Reference proteome</keyword>
<evidence type="ECO:0000313" key="5">
    <source>
        <dbReference type="EMBL" id="NKE19277.1"/>
    </source>
</evidence>
<comment type="caution">
    <text evidence="4">The sequence shown here is derived from an EMBL/GenBank/DDBJ whole genome shotgun (WGS) entry which is preliminary data.</text>
</comment>
<dbReference type="PANTHER" id="PTHR39084">
    <property type="entry name" value="MEMBRANE PROTEIN-RELATED"/>
    <property type="match status" value="1"/>
</dbReference>
<feature type="transmembrane region" description="Helical" evidence="1">
    <location>
        <begin position="119"/>
        <end position="137"/>
    </location>
</feature>
<evidence type="ECO:0000256" key="1">
    <source>
        <dbReference type="SAM" id="Phobius"/>
    </source>
</evidence>
<feature type="transmembrane region" description="Helical" evidence="1">
    <location>
        <begin position="369"/>
        <end position="388"/>
    </location>
</feature>
<feature type="transmembrane region" description="Helical" evidence="1">
    <location>
        <begin position="270"/>
        <end position="289"/>
    </location>
</feature>
<keyword evidence="1" id="KW-1133">Transmembrane helix</keyword>
<dbReference type="AlphaFoldDB" id="A0A9X9WM34"/>
<evidence type="ECO:0000259" key="3">
    <source>
        <dbReference type="Pfam" id="PF13194"/>
    </source>
</evidence>
<dbReference type="Proteomes" id="UP000746741">
    <property type="component" value="Unassembled WGS sequence"/>
</dbReference>